<dbReference type="EMBL" id="JADNYJ010000588">
    <property type="protein sequence ID" value="KAF8868596.1"/>
    <property type="molecule type" value="Genomic_DNA"/>
</dbReference>
<gene>
    <name evidence="1" type="ORF">CPB84DRAFT_1857384</name>
</gene>
<evidence type="ECO:0000313" key="2">
    <source>
        <dbReference type="Proteomes" id="UP000724874"/>
    </source>
</evidence>
<dbReference type="AlphaFoldDB" id="A0A9P5TFN8"/>
<sequence>MPFNEERKPINLGGTSSMISLSQVLDEVRRQRLTGENARKRDQAATKLQTWWRKICTQKSTQTQCRLLFDTDPSTLVALRSLVLLQDDVGRMLLWSTTMIKDNGLLLLKRLASDERSSWLILIRQLSIRFLKFMANSPS</sequence>
<comment type="caution">
    <text evidence="1">The sequence shown here is derived from an EMBL/GenBank/DDBJ whole genome shotgun (WGS) entry which is preliminary data.</text>
</comment>
<name>A0A9P5TFN8_GYMJU</name>
<reference evidence="1" key="1">
    <citation type="submission" date="2020-11" db="EMBL/GenBank/DDBJ databases">
        <authorList>
            <consortium name="DOE Joint Genome Institute"/>
            <person name="Ahrendt S."/>
            <person name="Riley R."/>
            <person name="Andreopoulos W."/>
            <person name="LaButti K."/>
            <person name="Pangilinan J."/>
            <person name="Ruiz-duenas F.J."/>
            <person name="Barrasa J.M."/>
            <person name="Sanchez-Garcia M."/>
            <person name="Camarero S."/>
            <person name="Miyauchi S."/>
            <person name="Serrano A."/>
            <person name="Linde D."/>
            <person name="Babiker R."/>
            <person name="Drula E."/>
            <person name="Ayuso-Fernandez I."/>
            <person name="Pacheco R."/>
            <person name="Padilla G."/>
            <person name="Ferreira P."/>
            <person name="Barriuso J."/>
            <person name="Kellner H."/>
            <person name="Castanera R."/>
            <person name="Alfaro M."/>
            <person name="Ramirez L."/>
            <person name="Pisabarro A.G."/>
            <person name="Kuo A."/>
            <person name="Tritt A."/>
            <person name="Lipzen A."/>
            <person name="He G."/>
            <person name="Yan M."/>
            <person name="Ng V."/>
            <person name="Cullen D."/>
            <person name="Martin F."/>
            <person name="Rosso M.-N."/>
            <person name="Henrissat B."/>
            <person name="Hibbett D."/>
            <person name="Martinez A.T."/>
            <person name="Grigoriev I.V."/>
        </authorList>
    </citation>
    <scope>NUCLEOTIDE SEQUENCE</scope>
    <source>
        <strain evidence="1">AH 44721</strain>
    </source>
</reference>
<accession>A0A9P5TFN8</accession>
<protein>
    <submittedName>
        <fullName evidence="1">Uncharacterized protein</fullName>
    </submittedName>
</protein>
<keyword evidence="2" id="KW-1185">Reference proteome</keyword>
<dbReference type="OrthoDB" id="2927702at2759"/>
<evidence type="ECO:0000313" key="1">
    <source>
        <dbReference type="EMBL" id="KAF8868596.1"/>
    </source>
</evidence>
<dbReference type="Proteomes" id="UP000724874">
    <property type="component" value="Unassembled WGS sequence"/>
</dbReference>
<proteinExistence type="predicted"/>
<organism evidence="1 2">
    <name type="scientific">Gymnopilus junonius</name>
    <name type="common">Spectacular rustgill mushroom</name>
    <name type="synonym">Gymnopilus spectabilis subsp. junonius</name>
    <dbReference type="NCBI Taxonomy" id="109634"/>
    <lineage>
        <taxon>Eukaryota</taxon>
        <taxon>Fungi</taxon>
        <taxon>Dikarya</taxon>
        <taxon>Basidiomycota</taxon>
        <taxon>Agaricomycotina</taxon>
        <taxon>Agaricomycetes</taxon>
        <taxon>Agaricomycetidae</taxon>
        <taxon>Agaricales</taxon>
        <taxon>Agaricineae</taxon>
        <taxon>Hymenogastraceae</taxon>
        <taxon>Gymnopilus</taxon>
    </lineage>
</organism>